<dbReference type="GO" id="GO:0035613">
    <property type="term" value="F:RNA stem-loop binding"/>
    <property type="evidence" value="ECO:0007669"/>
    <property type="project" value="TreeGrafter"/>
</dbReference>
<evidence type="ECO:0000256" key="8">
    <source>
        <dbReference type="ARBA" id="ARBA00022918"/>
    </source>
</evidence>
<dbReference type="InterPro" id="IPR001584">
    <property type="entry name" value="Integrase_cat-core"/>
</dbReference>
<dbReference type="InterPro" id="IPR017856">
    <property type="entry name" value="Integrase-like_N"/>
</dbReference>
<dbReference type="InterPro" id="IPR002156">
    <property type="entry name" value="RNaseH_domain"/>
</dbReference>
<keyword evidence="2" id="KW-0808">Transferase</keyword>
<dbReference type="Gene3D" id="1.10.10.200">
    <property type="match status" value="1"/>
</dbReference>
<evidence type="ECO:0000313" key="14">
    <source>
        <dbReference type="Proteomes" id="UP000054308"/>
    </source>
</evidence>
<proteinExistence type="predicted"/>
<dbReference type="GO" id="GO:0015074">
    <property type="term" value="P:DNA integration"/>
    <property type="evidence" value="ECO:0007669"/>
    <property type="project" value="InterPro"/>
</dbReference>
<evidence type="ECO:0000256" key="2">
    <source>
        <dbReference type="ARBA" id="ARBA00022679"/>
    </source>
</evidence>
<keyword evidence="9" id="KW-0862">Zinc</keyword>
<evidence type="ECO:0000259" key="10">
    <source>
        <dbReference type="PROSITE" id="PS50876"/>
    </source>
</evidence>
<dbReference type="InterPro" id="IPR036397">
    <property type="entry name" value="RNaseH_sf"/>
</dbReference>
<dbReference type="GO" id="GO:0003964">
    <property type="term" value="F:RNA-directed DNA polymerase activity"/>
    <property type="evidence" value="ECO:0007669"/>
    <property type="project" value="UniProtKB-KW"/>
</dbReference>
<keyword evidence="9" id="KW-0863">Zinc-finger</keyword>
<dbReference type="InterPro" id="IPR012337">
    <property type="entry name" value="RNaseH-like_sf"/>
</dbReference>
<keyword evidence="8" id="KW-0695">RNA-directed DNA polymerase</keyword>
<gene>
    <name evidence="13" type="ORF">N300_07663</name>
</gene>
<evidence type="ECO:0000256" key="3">
    <source>
        <dbReference type="ARBA" id="ARBA00022695"/>
    </source>
</evidence>
<evidence type="ECO:0000259" key="11">
    <source>
        <dbReference type="PROSITE" id="PS50879"/>
    </source>
</evidence>
<evidence type="ECO:0000256" key="4">
    <source>
        <dbReference type="ARBA" id="ARBA00022722"/>
    </source>
</evidence>
<feature type="domain" description="Integrase-type" evidence="10">
    <location>
        <begin position="109"/>
        <end position="150"/>
    </location>
</feature>
<dbReference type="PANTHER" id="PTHR41694:SF3">
    <property type="entry name" value="RNA-DIRECTED DNA POLYMERASE-RELATED"/>
    <property type="match status" value="1"/>
</dbReference>
<dbReference type="Pfam" id="PF00075">
    <property type="entry name" value="RNase_H"/>
    <property type="match status" value="1"/>
</dbReference>
<feature type="domain" description="RNase H type-1" evidence="11">
    <location>
        <begin position="1"/>
        <end position="101"/>
    </location>
</feature>
<evidence type="ECO:0000256" key="1">
    <source>
        <dbReference type="ARBA" id="ARBA00012493"/>
    </source>
</evidence>
<dbReference type="InterPro" id="IPR003308">
    <property type="entry name" value="Integrase_Zn-bd_dom_N"/>
</dbReference>
<reference evidence="13 14" key="1">
    <citation type="submission" date="2014-04" db="EMBL/GenBank/DDBJ databases">
        <title>Genome evolution of avian class.</title>
        <authorList>
            <person name="Zhang G."/>
            <person name="Li C."/>
        </authorList>
    </citation>
    <scope>NUCLEOTIDE SEQUENCE [LARGE SCALE GENOMIC DNA]</scope>
    <source>
        <strain evidence="13">BGI_N300</strain>
    </source>
</reference>
<evidence type="ECO:0000256" key="9">
    <source>
        <dbReference type="PROSITE-ProRule" id="PRU00450"/>
    </source>
</evidence>
<protein>
    <recommendedName>
        <fullName evidence="1">RNA-directed DNA polymerase</fullName>
        <ecNumber evidence="1">2.7.7.49</ecNumber>
    </recommendedName>
</protein>
<dbReference type="PROSITE" id="PS50994">
    <property type="entry name" value="INTEGRASE"/>
    <property type="match status" value="1"/>
</dbReference>
<dbReference type="GO" id="GO:0004523">
    <property type="term" value="F:RNA-DNA hybrid ribonuclease activity"/>
    <property type="evidence" value="ECO:0007669"/>
    <property type="project" value="InterPro"/>
</dbReference>
<sequence length="279" mass="31262">EDSLQTLELFAVCWAFQNWYDEPLNVVLDSLYVVGVVSHIEDSFIREIQKPRLLQLFLQLGTALVGQQHDYCIIHVRSHQFGKGLCEGNALADKLASTDHHISHQPLSVCEKKVKRGSIPFHQNARSLRKQFKLTHAEATGIVQACPICSNMGLRIGLGVNPRGLKALDLWQMDVTDVQSFGCLKYVHVCVDTFSKIIWATAKVGETAKHVCKHLTCCFAVMGVPQNIKTDNGPVYASDRVRTFMKTWGVNHRTGIAHSPTDQAIAERAHQTLKCYLEK</sequence>
<dbReference type="SUPFAM" id="SSF53098">
    <property type="entry name" value="Ribonuclease H-like"/>
    <property type="match status" value="2"/>
</dbReference>
<keyword evidence="6" id="KW-0255">Endonuclease</keyword>
<evidence type="ECO:0000256" key="6">
    <source>
        <dbReference type="ARBA" id="ARBA00022759"/>
    </source>
</evidence>
<evidence type="ECO:0000256" key="5">
    <source>
        <dbReference type="ARBA" id="ARBA00022723"/>
    </source>
</evidence>
<organism evidence="13 14">
    <name type="scientific">Calypte anna</name>
    <name type="common">Anna's hummingbird</name>
    <name type="synonym">Archilochus anna</name>
    <dbReference type="NCBI Taxonomy" id="9244"/>
    <lineage>
        <taxon>Eukaryota</taxon>
        <taxon>Metazoa</taxon>
        <taxon>Chordata</taxon>
        <taxon>Craniata</taxon>
        <taxon>Vertebrata</taxon>
        <taxon>Euteleostomi</taxon>
        <taxon>Archelosauria</taxon>
        <taxon>Archosauria</taxon>
        <taxon>Dinosauria</taxon>
        <taxon>Saurischia</taxon>
        <taxon>Theropoda</taxon>
        <taxon>Coelurosauria</taxon>
        <taxon>Aves</taxon>
        <taxon>Neognathae</taxon>
        <taxon>Neoaves</taxon>
        <taxon>Strisores</taxon>
        <taxon>Apodiformes</taxon>
        <taxon>Trochilidae</taxon>
        <taxon>Calypte</taxon>
    </lineage>
</organism>
<dbReference type="Proteomes" id="UP000054308">
    <property type="component" value="Unassembled WGS sequence"/>
</dbReference>
<dbReference type="AlphaFoldDB" id="A0A091IAZ3"/>
<evidence type="ECO:0000256" key="7">
    <source>
        <dbReference type="ARBA" id="ARBA00022801"/>
    </source>
</evidence>
<feature type="domain" description="Integrase catalytic" evidence="12">
    <location>
        <begin position="158"/>
        <end position="279"/>
    </location>
</feature>
<evidence type="ECO:0000313" key="13">
    <source>
        <dbReference type="EMBL" id="KFO96900.1"/>
    </source>
</evidence>
<evidence type="ECO:0000259" key="12">
    <source>
        <dbReference type="PROSITE" id="PS50994"/>
    </source>
</evidence>
<dbReference type="PROSITE" id="PS50876">
    <property type="entry name" value="ZF_INTEGRASE"/>
    <property type="match status" value="1"/>
</dbReference>
<dbReference type="STRING" id="9244.A0A091IAZ3"/>
<name>A0A091IAZ3_CALAN</name>
<feature type="non-terminal residue" evidence="13">
    <location>
        <position position="1"/>
    </location>
</feature>
<keyword evidence="7" id="KW-0378">Hydrolase</keyword>
<dbReference type="Gene3D" id="3.30.420.10">
    <property type="entry name" value="Ribonuclease H-like superfamily/Ribonuclease H"/>
    <property type="match status" value="2"/>
</dbReference>
<dbReference type="Pfam" id="PF02022">
    <property type="entry name" value="Integrase_Zn"/>
    <property type="match status" value="1"/>
</dbReference>
<keyword evidence="14" id="KW-1185">Reference proteome</keyword>
<accession>A0A091IAZ3</accession>
<feature type="non-terminal residue" evidence="13">
    <location>
        <position position="279"/>
    </location>
</feature>
<dbReference type="SUPFAM" id="SSF46919">
    <property type="entry name" value="N-terminal Zn binding domain of HIV integrase"/>
    <property type="match status" value="1"/>
</dbReference>
<keyword evidence="4" id="KW-0540">Nuclease</keyword>
<dbReference type="EMBL" id="KL217605">
    <property type="protein sequence ID" value="KFO96900.1"/>
    <property type="molecule type" value="Genomic_DNA"/>
</dbReference>
<keyword evidence="3" id="KW-0548">Nucleotidyltransferase</keyword>
<dbReference type="PANTHER" id="PTHR41694">
    <property type="entry name" value="ENDOGENOUS RETROVIRUS GROUP K MEMBER POL PROTEIN"/>
    <property type="match status" value="1"/>
</dbReference>
<keyword evidence="5" id="KW-0479">Metal-binding</keyword>
<dbReference type="EC" id="2.7.7.49" evidence="1"/>
<dbReference type="Pfam" id="PF00665">
    <property type="entry name" value="rve"/>
    <property type="match status" value="1"/>
</dbReference>
<dbReference type="PROSITE" id="PS50879">
    <property type="entry name" value="RNASE_H_1"/>
    <property type="match status" value="1"/>
</dbReference>
<dbReference type="GO" id="GO:0008270">
    <property type="term" value="F:zinc ion binding"/>
    <property type="evidence" value="ECO:0007669"/>
    <property type="project" value="UniProtKB-KW"/>
</dbReference>